<comment type="caution">
    <text evidence="2">The sequence shown here is derived from an EMBL/GenBank/DDBJ whole genome shotgun (WGS) entry which is preliminary data.</text>
</comment>
<dbReference type="EMBL" id="NBNE01003953">
    <property type="protein sequence ID" value="OWZ06454.1"/>
    <property type="molecule type" value="Genomic_DNA"/>
</dbReference>
<gene>
    <name evidence="2" type="ORF">PHMEG_00021287</name>
</gene>
<feature type="compositionally biased region" description="Basic and acidic residues" evidence="1">
    <location>
        <begin position="96"/>
        <end position="115"/>
    </location>
</feature>
<evidence type="ECO:0000313" key="3">
    <source>
        <dbReference type="Proteomes" id="UP000198211"/>
    </source>
</evidence>
<name>A0A225VMV8_9STRA</name>
<organism evidence="2 3">
    <name type="scientific">Phytophthora megakarya</name>
    <dbReference type="NCBI Taxonomy" id="4795"/>
    <lineage>
        <taxon>Eukaryota</taxon>
        <taxon>Sar</taxon>
        <taxon>Stramenopiles</taxon>
        <taxon>Oomycota</taxon>
        <taxon>Peronosporomycetes</taxon>
        <taxon>Peronosporales</taxon>
        <taxon>Peronosporaceae</taxon>
        <taxon>Phytophthora</taxon>
    </lineage>
</organism>
<evidence type="ECO:0000313" key="2">
    <source>
        <dbReference type="EMBL" id="OWZ06454.1"/>
    </source>
</evidence>
<protein>
    <submittedName>
        <fullName evidence="2">Uncharacterized protein</fullName>
    </submittedName>
</protein>
<dbReference type="Proteomes" id="UP000198211">
    <property type="component" value="Unassembled WGS sequence"/>
</dbReference>
<evidence type="ECO:0000256" key="1">
    <source>
        <dbReference type="SAM" id="MobiDB-lite"/>
    </source>
</evidence>
<feature type="compositionally biased region" description="Low complexity" evidence="1">
    <location>
        <begin position="134"/>
        <end position="146"/>
    </location>
</feature>
<proteinExistence type="predicted"/>
<sequence>MDLSIDDCDARIFRYYEDFNGIMEDNGLQGLIGAAYITDTEQNERSPIGRKLPPQILKAQISQLVDLEGRDCKSDDVTLFDLILEHAKVQQRFHRISQDHATKGDSKAGKPDRKPQKTGNVNAGAKTEPTRTQSPPLSTSASARAPRPSRPPPQDGCLFCKGAHWLVDCPTAKTLNVKKHRPYCEN</sequence>
<dbReference type="AlphaFoldDB" id="A0A225VMV8"/>
<keyword evidence="3" id="KW-1185">Reference proteome</keyword>
<dbReference type="OrthoDB" id="107336at2759"/>
<accession>A0A225VMV8</accession>
<feature type="region of interest" description="Disordered" evidence="1">
    <location>
        <begin position="95"/>
        <end position="153"/>
    </location>
</feature>
<reference evidence="3" key="1">
    <citation type="submission" date="2017-03" db="EMBL/GenBank/DDBJ databases">
        <title>Phytopthora megakarya and P. palmivora, two closely related causual agents of cacao black pod achieved similar genome size and gene model numbers by different mechanisms.</title>
        <authorList>
            <person name="Ali S."/>
            <person name="Shao J."/>
            <person name="Larry D.J."/>
            <person name="Kronmiller B."/>
            <person name="Shen D."/>
            <person name="Strem M.D."/>
            <person name="Melnick R.L."/>
            <person name="Guiltinan M.J."/>
            <person name="Tyler B.M."/>
            <person name="Meinhardt L.W."/>
            <person name="Bailey B.A."/>
        </authorList>
    </citation>
    <scope>NUCLEOTIDE SEQUENCE [LARGE SCALE GENOMIC DNA]</scope>
    <source>
        <strain evidence="3">zdho120</strain>
    </source>
</reference>